<evidence type="ECO:0000256" key="11">
    <source>
        <dbReference type="ARBA" id="ARBA00025182"/>
    </source>
</evidence>
<proteinExistence type="inferred from homology"/>
<evidence type="ECO:0000256" key="10">
    <source>
        <dbReference type="ARBA" id="ARBA00023136"/>
    </source>
</evidence>
<comment type="caution">
    <text evidence="12">Lacks conserved residue(s) required for the propagation of feature annotation.</text>
</comment>
<comment type="subcellular location">
    <subcellularLocation>
        <location evidence="1 12">Cell membrane</location>
        <topology evidence="1 12">Multi-pass membrane protein</topology>
    </subcellularLocation>
</comment>
<gene>
    <name evidence="14" type="ORF">GCM10011309_04160</name>
</gene>
<keyword evidence="10 12" id="KW-0472">Membrane</keyword>
<dbReference type="GO" id="GO:0009306">
    <property type="term" value="P:protein secretion"/>
    <property type="evidence" value="ECO:0007669"/>
    <property type="project" value="UniProtKB-UniRule"/>
</dbReference>
<evidence type="ECO:0000256" key="5">
    <source>
        <dbReference type="ARBA" id="ARBA00022475"/>
    </source>
</evidence>
<comment type="caution">
    <text evidence="14">The sequence shown here is derived from an EMBL/GenBank/DDBJ whole genome shotgun (WGS) entry which is preliminary data.</text>
</comment>
<dbReference type="RefSeq" id="WP_189580675.1">
    <property type="nucleotide sequence ID" value="NZ_BMYV01000001.1"/>
</dbReference>
<protein>
    <recommendedName>
        <fullName evidence="3 12">Protein-export membrane protein SecG</fullName>
    </recommendedName>
</protein>
<dbReference type="GO" id="GO:0065002">
    <property type="term" value="P:intracellular protein transmembrane transport"/>
    <property type="evidence" value="ECO:0007669"/>
    <property type="project" value="TreeGrafter"/>
</dbReference>
<feature type="transmembrane region" description="Helical" evidence="12">
    <location>
        <begin position="51"/>
        <end position="72"/>
    </location>
</feature>
<dbReference type="Pfam" id="PF03840">
    <property type="entry name" value="SecG"/>
    <property type="match status" value="1"/>
</dbReference>
<keyword evidence="8 12" id="KW-1133">Transmembrane helix</keyword>
<evidence type="ECO:0000256" key="6">
    <source>
        <dbReference type="ARBA" id="ARBA00022692"/>
    </source>
</evidence>
<evidence type="ECO:0000313" key="15">
    <source>
        <dbReference type="Proteomes" id="UP000600865"/>
    </source>
</evidence>
<keyword evidence="5 12" id="KW-1003">Cell membrane</keyword>
<evidence type="ECO:0000313" key="14">
    <source>
        <dbReference type="EMBL" id="GGX58133.1"/>
    </source>
</evidence>
<keyword evidence="7 12" id="KW-0653">Protein transport</keyword>
<dbReference type="PRINTS" id="PR01651">
    <property type="entry name" value="SECGEXPORT"/>
</dbReference>
<dbReference type="AlphaFoldDB" id="A0A918NCG5"/>
<dbReference type="NCBIfam" id="TIGR00810">
    <property type="entry name" value="secG"/>
    <property type="match status" value="1"/>
</dbReference>
<keyword evidence="15" id="KW-1185">Reference proteome</keyword>
<dbReference type="PANTHER" id="PTHR34182:SF1">
    <property type="entry name" value="PROTEIN-EXPORT MEMBRANE PROTEIN SECG"/>
    <property type="match status" value="1"/>
</dbReference>
<evidence type="ECO:0000256" key="12">
    <source>
        <dbReference type="RuleBase" id="RU365087"/>
    </source>
</evidence>
<sequence>MSTVLLIIQLIISIILTGLILIQRSEGGALGIGGGGGGGLMSGRSATTSIARVTGILGAFFIINCLALSVVYQIENKDNLIIDDVTVSQPLTQPVDSSEGTTPLAEETPAEDAGPEKDE</sequence>
<feature type="compositionally biased region" description="Polar residues" evidence="13">
    <location>
        <begin position="92"/>
        <end position="101"/>
    </location>
</feature>
<evidence type="ECO:0000256" key="3">
    <source>
        <dbReference type="ARBA" id="ARBA00017876"/>
    </source>
</evidence>
<comment type="function">
    <text evidence="11 12">Involved in protein export. Participates in an early event of protein translocation.</text>
</comment>
<evidence type="ECO:0000256" key="9">
    <source>
        <dbReference type="ARBA" id="ARBA00023010"/>
    </source>
</evidence>
<reference evidence="14 15" key="1">
    <citation type="journal article" date="2014" name="Int. J. Syst. Evol. Microbiol.">
        <title>Complete genome sequence of Corynebacterium casei LMG S-19264T (=DSM 44701T), isolated from a smear-ripened cheese.</title>
        <authorList>
            <consortium name="US DOE Joint Genome Institute (JGI-PGF)"/>
            <person name="Walter F."/>
            <person name="Albersmeier A."/>
            <person name="Kalinowski J."/>
            <person name="Ruckert C."/>
        </authorList>
    </citation>
    <scope>NUCLEOTIDE SEQUENCE [LARGE SCALE GENOMIC DNA]</scope>
    <source>
        <strain evidence="14 15">KCTC 23968</strain>
    </source>
</reference>
<name>A0A918NCG5_9PROT</name>
<dbReference type="EMBL" id="BMYV01000001">
    <property type="protein sequence ID" value="GGX58133.1"/>
    <property type="molecule type" value="Genomic_DNA"/>
</dbReference>
<keyword evidence="6 12" id="KW-0812">Transmembrane</keyword>
<evidence type="ECO:0000256" key="4">
    <source>
        <dbReference type="ARBA" id="ARBA00022448"/>
    </source>
</evidence>
<evidence type="ECO:0000256" key="8">
    <source>
        <dbReference type="ARBA" id="ARBA00022989"/>
    </source>
</evidence>
<organism evidence="14 15">
    <name type="scientific">Litorimonas cladophorae</name>
    <dbReference type="NCBI Taxonomy" id="1220491"/>
    <lineage>
        <taxon>Bacteria</taxon>
        <taxon>Pseudomonadati</taxon>
        <taxon>Pseudomonadota</taxon>
        <taxon>Alphaproteobacteria</taxon>
        <taxon>Maricaulales</taxon>
        <taxon>Robiginitomaculaceae</taxon>
    </lineage>
</organism>
<accession>A0A918NCG5</accession>
<dbReference type="GO" id="GO:0043952">
    <property type="term" value="P:protein transport by the Sec complex"/>
    <property type="evidence" value="ECO:0007669"/>
    <property type="project" value="TreeGrafter"/>
</dbReference>
<evidence type="ECO:0000256" key="2">
    <source>
        <dbReference type="ARBA" id="ARBA00008445"/>
    </source>
</evidence>
<evidence type="ECO:0000256" key="13">
    <source>
        <dbReference type="SAM" id="MobiDB-lite"/>
    </source>
</evidence>
<evidence type="ECO:0000256" key="1">
    <source>
        <dbReference type="ARBA" id="ARBA00004651"/>
    </source>
</evidence>
<feature type="region of interest" description="Disordered" evidence="13">
    <location>
        <begin position="92"/>
        <end position="119"/>
    </location>
</feature>
<dbReference type="InterPro" id="IPR004692">
    <property type="entry name" value="SecG"/>
</dbReference>
<dbReference type="Proteomes" id="UP000600865">
    <property type="component" value="Unassembled WGS sequence"/>
</dbReference>
<keyword evidence="4 12" id="KW-0813">Transport</keyword>
<dbReference type="GO" id="GO:0015450">
    <property type="term" value="F:protein-transporting ATPase activity"/>
    <property type="evidence" value="ECO:0007669"/>
    <property type="project" value="UniProtKB-UniRule"/>
</dbReference>
<keyword evidence="9 12" id="KW-0811">Translocation</keyword>
<dbReference type="GO" id="GO:0005886">
    <property type="term" value="C:plasma membrane"/>
    <property type="evidence" value="ECO:0007669"/>
    <property type="project" value="UniProtKB-SubCell"/>
</dbReference>
<comment type="similarity">
    <text evidence="2 12">Belongs to the SecG family.</text>
</comment>
<evidence type="ECO:0000256" key="7">
    <source>
        <dbReference type="ARBA" id="ARBA00022927"/>
    </source>
</evidence>
<dbReference type="PANTHER" id="PTHR34182">
    <property type="entry name" value="PROTEIN-EXPORT MEMBRANE PROTEIN SECG"/>
    <property type="match status" value="1"/>
</dbReference>